<dbReference type="PANTHER" id="PTHR43184">
    <property type="entry name" value="MAJOR FACILITATOR SUPERFAMILY TRANSPORTER 16, ISOFORM B"/>
    <property type="match status" value="1"/>
</dbReference>
<sequence length="126" mass="14029">MRPEDLGFEAQAKEVEIHKEKVENEEVGLLGVESTDSLEAMGFLQVWRLPGVATFAFCLFFSKLLAYTFLYWLPFYLRHTGVAGKQLSHKNAILSCLLVNAPYSLITTAVAADLCTQDSRKGNSVL</sequence>
<keyword evidence="2 5" id="KW-0812">Transmembrane</keyword>
<feature type="transmembrane region" description="Helical" evidence="5">
    <location>
        <begin position="51"/>
        <end position="72"/>
    </location>
</feature>
<dbReference type="SUPFAM" id="SSF103473">
    <property type="entry name" value="MFS general substrate transporter"/>
    <property type="match status" value="1"/>
</dbReference>
<dbReference type="Proteomes" id="UP001280121">
    <property type="component" value="Unassembled WGS sequence"/>
</dbReference>
<feature type="transmembrane region" description="Helical" evidence="5">
    <location>
        <begin position="92"/>
        <end position="112"/>
    </location>
</feature>
<dbReference type="InterPro" id="IPR036259">
    <property type="entry name" value="MFS_trans_sf"/>
</dbReference>
<accession>A0AAD9XDA0</accession>
<comment type="subcellular location">
    <subcellularLocation>
        <location evidence="1">Membrane</location>
        <topology evidence="1">Multi-pass membrane protein</topology>
    </subcellularLocation>
</comment>
<evidence type="ECO:0000313" key="6">
    <source>
        <dbReference type="EMBL" id="KAK2657243.1"/>
    </source>
</evidence>
<reference evidence="6" key="1">
    <citation type="journal article" date="2023" name="Plant J.">
        <title>Genome sequences and population genomics provide insights into the demographic history, inbreeding, and mutation load of two 'living fossil' tree species of Dipteronia.</title>
        <authorList>
            <person name="Feng Y."/>
            <person name="Comes H.P."/>
            <person name="Chen J."/>
            <person name="Zhu S."/>
            <person name="Lu R."/>
            <person name="Zhang X."/>
            <person name="Li P."/>
            <person name="Qiu J."/>
            <person name="Olsen K.M."/>
            <person name="Qiu Y."/>
        </authorList>
    </citation>
    <scope>NUCLEOTIDE SEQUENCE</scope>
    <source>
        <strain evidence="6">KIB01</strain>
    </source>
</reference>
<proteinExistence type="predicted"/>
<dbReference type="AlphaFoldDB" id="A0AAD9XDA0"/>
<comment type="caution">
    <text evidence="6">The sequence shown here is derived from an EMBL/GenBank/DDBJ whole genome shotgun (WGS) entry which is preliminary data.</text>
</comment>
<organism evidence="6 7">
    <name type="scientific">Dipteronia dyeriana</name>
    <dbReference type="NCBI Taxonomy" id="168575"/>
    <lineage>
        <taxon>Eukaryota</taxon>
        <taxon>Viridiplantae</taxon>
        <taxon>Streptophyta</taxon>
        <taxon>Embryophyta</taxon>
        <taxon>Tracheophyta</taxon>
        <taxon>Spermatophyta</taxon>
        <taxon>Magnoliopsida</taxon>
        <taxon>eudicotyledons</taxon>
        <taxon>Gunneridae</taxon>
        <taxon>Pentapetalae</taxon>
        <taxon>rosids</taxon>
        <taxon>malvids</taxon>
        <taxon>Sapindales</taxon>
        <taxon>Sapindaceae</taxon>
        <taxon>Hippocastanoideae</taxon>
        <taxon>Acereae</taxon>
        <taxon>Dipteronia</taxon>
    </lineage>
</organism>
<evidence type="ECO:0000313" key="7">
    <source>
        <dbReference type="Proteomes" id="UP001280121"/>
    </source>
</evidence>
<keyword evidence="7" id="KW-1185">Reference proteome</keyword>
<dbReference type="GO" id="GO:0005789">
    <property type="term" value="C:endoplasmic reticulum membrane"/>
    <property type="evidence" value="ECO:0007669"/>
    <property type="project" value="TreeGrafter"/>
</dbReference>
<dbReference type="EMBL" id="JANJYI010000003">
    <property type="protein sequence ID" value="KAK2657243.1"/>
    <property type="molecule type" value="Genomic_DNA"/>
</dbReference>
<evidence type="ECO:0000256" key="4">
    <source>
        <dbReference type="ARBA" id="ARBA00023136"/>
    </source>
</evidence>
<gene>
    <name evidence="6" type="ORF">Ddye_010295</name>
</gene>
<evidence type="ECO:0000256" key="1">
    <source>
        <dbReference type="ARBA" id="ARBA00004141"/>
    </source>
</evidence>
<name>A0AAD9XDA0_9ROSI</name>
<dbReference type="PANTHER" id="PTHR43184:SF12">
    <property type="entry name" value="SUGAR PHOSPHATE EXCHANGER 3"/>
    <property type="match status" value="1"/>
</dbReference>
<evidence type="ECO:0000256" key="5">
    <source>
        <dbReference type="SAM" id="Phobius"/>
    </source>
</evidence>
<protein>
    <submittedName>
        <fullName evidence="6">Uncharacterized protein</fullName>
    </submittedName>
</protein>
<evidence type="ECO:0000256" key="2">
    <source>
        <dbReference type="ARBA" id="ARBA00022692"/>
    </source>
</evidence>
<evidence type="ECO:0000256" key="3">
    <source>
        <dbReference type="ARBA" id="ARBA00022989"/>
    </source>
</evidence>
<keyword evidence="4 5" id="KW-0472">Membrane</keyword>
<keyword evidence="3 5" id="KW-1133">Transmembrane helix</keyword>